<organism evidence="2 3">
    <name type="scientific">Paraglaciecola algarum</name>
    <dbReference type="NCBI Taxonomy" id="3050085"/>
    <lineage>
        <taxon>Bacteria</taxon>
        <taxon>Pseudomonadati</taxon>
        <taxon>Pseudomonadota</taxon>
        <taxon>Gammaproteobacteria</taxon>
        <taxon>Alteromonadales</taxon>
        <taxon>Alteromonadaceae</taxon>
        <taxon>Paraglaciecola</taxon>
    </lineage>
</organism>
<evidence type="ECO:0000313" key="3">
    <source>
        <dbReference type="Proteomes" id="UP001521137"/>
    </source>
</evidence>
<accession>A0ABS9D7U8</accession>
<dbReference type="EMBL" id="JAKGAS010000007">
    <property type="protein sequence ID" value="MCF2949021.1"/>
    <property type="molecule type" value="Genomic_DNA"/>
</dbReference>
<dbReference type="RefSeq" id="WP_235313061.1">
    <property type="nucleotide sequence ID" value="NZ_JAKGAS010000007.1"/>
</dbReference>
<name>A0ABS9D7U8_9ALTE</name>
<protein>
    <submittedName>
        <fullName evidence="2">DUF4112 domain-containing protein</fullName>
    </submittedName>
</protein>
<sequence>MTDNILAPGALLKAQKLADLTDTKIRIPILGIRLGLDFIIGLIPIIGDIIMVGVALRIVHLAKKMDVPADLRALMYRHILLDFVFGLIPVVGDVIDLFYKSNQKNVRIIEKWWVSQNHQKILAHSQQKLKEWQSTNSYFDEES</sequence>
<keyword evidence="1" id="KW-1133">Transmembrane helix</keyword>
<dbReference type="PANTHER" id="PTHR35519">
    <property type="entry name" value="MEMBRANE PROTEINS"/>
    <property type="match status" value="1"/>
</dbReference>
<keyword evidence="1" id="KW-0472">Membrane</keyword>
<comment type="caution">
    <text evidence="2">The sequence shown here is derived from an EMBL/GenBank/DDBJ whole genome shotgun (WGS) entry which is preliminary data.</text>
</comment>
<dbReference type="Pfam" id="PF13430">
    <property type="entry name" value="DUF4112"/>
    <property type="match status" value="1"/>
</dbReference>
<evidence type="ECO:0000313" key="2">
    <source>
        <dbReference type="EMBL" id="MCF2949021.1"/>
    </source>
</evidence>
<dbReference type="Proteomes" id="UP001521137">
    <property type="component" value="Unassembled WGS sequence"/>
</dbReference>
<gene>
    <name evidence="2" type="ORF">L0668_12940</name>
</gene>
<dbReference type="PANTHER" id="PTHR35519:SF2">
    <property type="entry name" value="PH DOMAIN PROTEIN"/>
    <property type="match status" value="1"/>
</dbReference>
<dbReference type="InterPro" id="IPR025187">
    <property type="entry name" value="DUF4112"/>
</dbReference>
<proteinExistence type="predicted"/>
<keyword evidence="1" id="KW-0812">Transmembrane</keyword>
<reference evidence="2 3" key="1">
    <citation type="submission" date="2022-01" db="EMBL/GenBank/DDBJ databases">
        <title>Paraglaciecola sp. G1-23.</title>
        <authorList>
            <person name="Jin M.S."/>
            <person name="Han D.M."/>
            <person name="Kim H.M."/>
            <person name="Jeon C.O."/>
        </authorList>
    </citation>
    <scope>NUCLEOTIDE SEQUENCE [LARGE SCALE GENOMIC DNA]</scope>
    <source>
        <strain evidence="2 3">G1-23</strain>
    </source>
</reference>
<evidence type="ECO:0000256" key="1">
    <source>
        <dbReference type="SAM" id="Phobius"/>
    </source>
</evidence>
<feature type="transmembrane region" description="Helical" evidence="1">
    <location>
        <begin position="34"/>
        <end position="59"/>
    </location>
</feature>
<feature type="transmembrane region" description="Helical" evidence="1">
    <location>
        <begin position="79"/>
        <end position="99"/>
    </location>
</feature>
<keyword evidence="3" id="KW-1185">Reference proteome</keyword>